<dbReference type="InterPro" id="IPR003451">
    <property type="entry name" value="LytB/IspH"/>
</dbReference>
<dbReference type="UniPathway" id="UPA00059">
    <property type="reaction ID" value="UER00105"/>
</dbReference>
<comment type="catalytic activity">
    <reaction evidence="5">
        <text>isopentenyl diphosphate + 2 oxidized [2Fe-2S]-[ferredoxin] + H2O = (2E)-4-hydroxy-3-methylbut-2-enyl diphosphate + 2 reduced [2Fe-2S]-[ferredoxin] + 2 H(+)</text>
        <dbReference type="Rhea" id="RHEA:24488"/>
        <dbReference type="Rhea" id="RHEA-COMP:10000"/>
        <dbReference type="Rhea" id="RHEA-COMP:10001"/>
        <dbReference type="ChEBI" id="CHEBI:15377"/>
        <dbReference type="ChEBI" id="CHEBI:15378"/>
        <dbReference type="ChEBI" id="CHEBI:33737"/>
        <dbReference type="ChEBI" id="CHEBI:33738"/>
        <dbReference type="ChEBI" id="CHEBI:128753"/>
        <dbReference type="ChEBI" id="CHEBI:128769"/>
        <dbReference type="EC" id="1.17.7.4"/>
    </reaction>
</comment>
<evidence type="ECO:0000256" key="3">
    <source>
        <dbReference type="ARBA" id="ARBA00023004"/>
    </source>
</evidence>
<proteinExistence type="inferred from homology"/>
<feature type="binding site" evidence="5">
    <location>
        <position position="45"/>
    </location>
    <ligand>
        <name>isopentenyl diphosphate</name>
        <dbReference type="ChEBI" id="CHEBI:128769"/>
    </ligand>
</feature>
<dbReference type="GO" id="GO:0050992">
    <property type="term" value="P:dimethylallyl diphosphate biosynthetic process"/>
    <property type="evidence" value="ECO:0007669"/>
    <property type="project" value="UniProtKB-UniRule"/>
</dbReference>
<feature type="binding site" evidence="5">
    <location>
        <position position="129"/>
    </location>
    <ligand>
        <name>isopentenyl diphosphate</name>
        <dbReference type="ChEBI" id="CHEBI:128769"/>
    </ligand>
</feature>
<feature type="transmembrane region" description="Helical" evidence="6">
    <location>
        <begin position="513"/>
        <end position="532"/>
    </location>
</feature>
<feature type="binding site" evidence="5">
    <location>
        <position position="223"/>
    </location>
    <ligand>
        <name>dimethylallyl diphosphate</name>
        <dbReference type="ChEBI" id="CHEBI:57623"/>
    </ligand>
</feature>
<comment type="pathway">
    <text evidence="5">Isoprenoid biosynthesis; dimethylallyl diphosphate biosynthesis; dimethylallyl diphosphate from (2E)-4-hydroxy-3-methylbutenyl diphosphate: step 1/1.</text>
</comment>
<feature type="binding site" evidence="5">
    <location>
        <position position="79"/>
    </location>
    <ligand>
        <name>isopentenyl diphosphate</name>
        <dbReference type="ChEBI" id="CHEBI:128769"/>
    </ligand>
</feature>
<feature type="transmembrane region" description="Helical" evidence="6">
    <location>
        <begin position="416"/>
        <end position="434"/>
    </location>
</feature>
<feature type="binding site" evidence="5">
    <location>
        <position position="225"/>
    </location>
    <ligand>
        <name>dimethylallyl diphosphate</name>
        <dbReference type="ChEBI" id="CHEBI:57623"/>
    </ligand>
</feature>
<reference evidence="8" key="1">
    <citation type="submission" date="2017-04" db="EMBL/GenBank/DDBJ databases">
        <title>Function of individual gut microbiota members based on whole genome sequencing of pure cultures obtained from chicken caecum.</title>
        <authorList>
            <person name="Medvecky M."/>
            <person name="Cejkova D."/>
            <person name="Polansky O."/>
            <person name="Karasova D."/>
            <person name="Kubasova T."/>
            <person name="Cizek A."/>
            <person name="Rychlik I."/>
        </authorList>
    </citation>
    <scope>NUCLEOTIDE SEQUENCE [LARGE SCALE GENOMIC DNA]</scope>
    <source>
        <strain evidence="8">An273</strain>
    </source>
</reference>
<feature type="binding site" evidence="5">
    <location>
        <position position="223"/>
    </location>
    <ligand>
        <name>(2E)-4-hydroxy-3-methylbut-2-enyl diphosphate</name>
        <dbReference type="ChEBI" id="CHEBI:128753"/>
    </ligand>
</feature>
<dbReference type="EMBL" id="NFJD01000001">
    <property type="protein sequence ID" value="OUO57446.1"/>
    <property type="molecule type" value="Genomic_DNA"/>
</dbReference>
<dbReference type="EC" id="1.17.7.4" evidence="5"/>
<evidence type="ECO:0000313" key="7">
    <source>
        <dbReference type="EMBL" id="OUO57446.1"/>
    </source>
</evidence>
<evidence type="ECO:0000256" key="5">
    <source>
        <dbReference type="HAMAP-Rule" id="MF_00191"/>
    </source>
</evidence>
<keyword evidence="8" id="KW-1185">Reference proteome</keyword>
<comment type="caution">
    <text evidence="5">Lacks conserved residue(s) required for the propagation of feature annotation.</text>
</comment>
<feature type="transmembrane region" description="Helical" evidence="6">
    <location>
        <begin position="302"/>
        <end position="320"/>
    </location>
</feature>
<evidence type="ECO:0000256" key="6">
    <source>
        <dbReference type="SAM" id="Phobius"/>
    </source>
</evidence>
<dbReference type="GO" id="GO:0019288">
    <property type="term" value="P:isopentenyl diphosphate biosynthetic process, methylerythritol 4-phosphate pathway"/>
    <property type="evidence" value="ECO:0007669"/>
    <property type="project" value="UniProtKB-UniRule"/>
</dbReference>
<gene>
    <name evidence="5" type="primary">ispH</name>
    <name evidence="7" type="ORF">B5F75_01350</name>
</gene>
<dbReference type="PANTHER" id="PTHR30426:SF0">
    <property type="entry name" value="4-HYDROXY-3-METHYLBUT-2-ENYL DIPHOSPHATE REDUCTASE"/>
    <property type="match status" value="1"/>
</dbReference>
<dbReference type="RefSeq" id="WP_087286777.1">
    <property type="nucleotide sequence ID" value="NZ_NFJD01000001.1"/>
</dbReference>
<feature type="binding site" evidence="5">
    <location>
        <position position="225"/>
    </location>
    <ligand>
        <name>(2E)-4-hydroxy-3-methylbut-2-enyl diphosphate</name>
        <dbReference type="ChEBI" id="CHEBI:128753"/>
    </ligand>
</feature>
<evidence type="ECO:0000313" key="8">
    <source>
        <dbReference type="Proteomes" id="UP000196368"/>
    </source>
</evidence>
<feature type="binding site" evidence="5">
    <location>
        <position position="16"/>
    </location>
    <ligand>
        <name>[4Fe-4S] cluster</name>
        <dbReference type="ChEBI" id="CHEBI:49883"/>
    </ligand>
</feature>
<dbReference type="PANTHER" id="PTHR30426">
    <property type="entry name" value="4-HYDROXY-3-METHYLBUT-2-ENYL DIPHOSPHATE REDUCTASE"/>
    <property type="match status" value="1"/>
</dbReference>
<feature type="transmembrane region" description="Helical" evidence="6">
    <location>
        <begin position="361"/>
        <end position="380"/>
    </location>
</feature>
<dbReference type="GO" id="GO:0046872">
    <property type="term" value="F:metal ion binding"/>
    <property type="evidence" value="ECO:0007669"/>
    <property type="project" value="UniProtKB-KW"/>
</dbReference>
<keyword evidence="6" id="KW-0472">Membrane</keyword>
<evidence type="ECO:0000256" key="2">
    <source>
        <dbReference type="ARBA" id="ARBA00022723"/>
    </source>
</evidence>
<dbReference type="Proteomes" id="UP000196368">
    <property type="component" value="Unassembled WGS sequence"/>
</dbReference>
<keyword evidence="5" id="KW-0560">Oxidoreductase</keyword>
<feature type="binding site" evidence="5">
    <location>
        <position position="101"/>
    </location>
    <ligand>
        <name>[4Fe-4S] cluster</name>
        <dbReference type="ChEBI" id="CHEBI:49883"/>
    </ligand>
</feature>
<feature type="binding site" evidence="5">
    <location>
        <position position="79"/>
    </location>
    <ligand>
        <name>dimethylallyl diphosphate</name>
        <dbReference type="ChEBI" id="CHEBI:57623"/>
    </ligand>
</feature>
<organism evidence="7 8">
    <name type="scientific">Candidatus Avelusimicrobium gallicola</name>
    <dbReference type="NCBI Taxonomy" id="2562704"/>
    <lineage>
        <taxon>Bacteria</taxon>
        <taxon>Pseudomonadati</taxon>
        <taxon>Elusimicrobiota</taxon>
        <taxon>Elusimicrobia</taxon>
        <taxon>Elusimicrobiales</taxon>
        <taxon>Elusimicrobiaceae</taxon>
        <taxon>Candidatus Avelusimicrobium</taxon>
    </lineage>
</organism>
<feature type="binding site" evidence="5">
    <location>
        <position position="267"/>
    </location>
    <ligand>
        <name>dimethylallyl diphosphate</name>
        <dbReference type="ChEBI" id="CHEBI:57623"/>
    </ligand>
</feature>
<keyword evidence="6" id="KW-0812">Transmembrane</keyword>
<feature type="transmembrane region" description="Helical" evidence="6">
    <location>
        <begin position="332"/>
        <end position="349"/>
    </location>
</feature>
<dbReference type="UniPathway" id="UPA00056">
    <property type="reaction ID" value="UER00097"/>
</dbReference>
<dbReference type="GO" id="GO:0016114">
    <property type="term" value="P:terpenoid biosynthetic process"/>
    <property type="evidence" value="ECO:0007669"/>
    <property type="project" value="UniProtKB-UniRule"/>
</dbReference>
<comment type="similarity">
    <text evidence="5">Belongs to the IspH family.</text>
</comment>
<dbReference type="AlphaFoldDB" id="A0A1Y4DEG4"/>
<comment type="catalytic activity">
    <reaction evidence="5">
        <text>dimethylallyl diphosphate + 2 oxidized [2Fe-2S]-[ferredoxin] + H2O = (2E)-4-hydroxy-3-methylbut-2-enyl diphosphate + 2 reduced [2Fe-2S]-[ferredoxin] + 2 H(+)</text>
        <dbReference type="Rhea" id="RHEA:24825"/>
        <dbReference type="Rhea" id="RHEA-COMP:10000"/>
        <dbReference type="Rhea" id="RHEA-COMP:10001"/>
        <dbReference type="ChEBI" id="CHEBI:15377"/>
        <dbReference type="ChEBI" id="CHEBI:15378"/>
        <dbReference type="ChEBI" id="CHEBI:33737"/>
        <dbReference type="ChEBI" id="CHEBI:33738"/>
        <dbReference type="ChEBI" id="CHEBI:57623"/>
        <dbReference type="ChEBI" id="CHEBI:128753"/>
        <dbReference type="EC" id="1.17.7.4"/>
    </reaction>
</comment>
<feature type="transmembrane region" description="Helical" evidence="6">
    <location>
        <begin position="386"/>
        <end position="404"/>
    </location>
</feature>
<keyword evidence="3 5" id="KW-0408">Iron</keyword>
<feature type="binding site" evidence="5">
    <location>
        <position position="79"/>
    </location>
    <ligand>
        <name>(2E)-4-hydroxy-3-methylbut-2-enyl diphosphate</name>
        <dbReference type="ChEBI" id="CHEBI:128753"/>
    </ligand>
</feature>
<feature type="active site" description="Proton donor" evidence="5">
    <location>
        <position position="131"/>
    </location>
</feature>
<sequence length="563" mass="61206">MEKEQDVTVAKSAGFCPGVKRAIDKVLELEAAGKKPVYTIGPLIHNKQVTDMLAAKQITSIDRPQQAADKSGVLVIRAHGITPQFQQEIESCSMEVVDATCPLVKHAQNIIAKFAQQGYHTVIVGDGGHAEVIGLLGYTQGKGVVVSGPEEAARLPHFDKVNVVSQTTQQEIVFYQTAEEVKKHADVCQISNTICQPTKDRQKETIELAKSADLVIVVGGRHSANTARLATLCKQLAPAVLHVETEDELEPLPVQRARKIFITAGASTPNWVIDRVAARVRELRKPNAKSILSGWLEKTWRFLVRNCFYTAFAAAALTYVCMRLEGVPTDGRLLTFAGLFVFALTAFNRGAETDPGLNKRFLTAASLAAAAGAILCAGFIGKGALGMGLVFLLAGFAYPYRHLLKLQLVSLPGTKDIVTALGWAYACAFLPAYTHGMALRKAAYLAVFYTVLLVFMRSVTLGFTSANKDLIIGRESFYKAFGMKKTKWAVTLVLAALTAALATLLSLTWKPALVGMLLIGHLYTVFIVIYYYSKSSTRSVKDETLIDGQFFVLWAVSALAAFL</sequence>
<dbReference type="HAMAP" id="MF_00191">
    <property type="entry name" value="IspH"/>
    <property type="match status" value="1"/>
</dbReference>
<name>A0A1Y4DEG4_9BACT</name>
<keyword evidence="4 5" id="KW-0411">Iron-sulfur</keyword>
<comment type="caution">
    <text evidence="7">The sequence shown here is derived from an EMBL/GenBank/DDBJ whole genome shotgun (WGS) entry which is preliminary data.</text>
</comment>
<dbReference type="NCBIfam" id="TIGR00216">
    <property type="entry name" value="ispH_lytB"/>
    <property type="match status" value="1"/>
</dbReference>
<comment type="cofactor">
    <cofactor evidence="5">
        <name>[4Fe-4S] cluster</name>
        <dbReference type="ChEBI" id="CHEBI:49883"/>
    </cofactor>
    <text evidence="5">Binds 1 [4Fe-4S] cluster per subunit.</text>
</comment>
<feature type="binding site" evidence="5">
    <location>
        <position position="167"/>
    </location>
    <ligand>
        <name>(2E)-4-hydroxy-3-methylbut-2-enyl diphosphate</name>
        <dbReference type="ChEBI" id="CHEBI:128753"/>
    </ligand>
</feature>
<dbReference type="GO" id="GO:0051745">
    <property type="term" value="F:4-hydroxy-3-methylbut-2-enyl diphosphate reductase activity"/>
    <property type="evidence" value="ECO:0007669"/>
    <property type="project" value="UniProtKB-UniRule"/>
</dbReference>
<feature type="transmembrane region" description="Helical" evidence="6">
    <location>
        <begin position="446"/>
        <end position="467"/>
    </location>
</feature>
<feature type="binding site" evidence="5">
    <location>
        <position position="267"/>
    </location>
    <ligand>
        <name>(2E)-4-hydroxy-3-methylbut-2-enyl diphosphate</name>
        <dbReference type="ChEBI" id="CHEBI:128753"/>
    </ligand>
</feature>
<feature type="binding site" evidence="5">
    <location>
        <position position="129"/>
    </location>
    <ligand>
        <name>dimethylallyl diphosphate</name>
        <dbReference type="ChEBI" id="CHEBI:57623"/>
    </ligand>
</feature>
<keyword evidence="5" id="KW-0414">Isoprene biosynthesis</keyword>
<feature type="binding site" evidence="5">
    <location>
        <position position="45"/>
    </location>
    <ligand>
        <name>dimethylallyl diphosphate</name>
        <dbReference type="ChEBI" id="CHEBI:57623"/>
    </ligand>
</feature>
<keyword evidence="2 5" id="KW-0479">Metal-binding</keyword>
<comment type="pathway">
    <text evidence="5">Isoprenoid biosynthesis; isopentenyl diphosphate biosynthesis via DXP pathway; isopentenyl diphosphate from 1-deoxy-D-xylulose 5-phosphate: step 6/6.</text>
</comment>
<feature type="binding site" evidence="5">
    <location>
        <position position="195"/>
    </location>
    <ligand>
        <name>[4Fe-4S] cluster</name>
        <dbReference type="ChEBI" id="CHEBI:49883"/>
    </ligand>
</feature>
<dbReference type="Pfam" id="PF02401">
    <property type="entry name" value="LYTB"/>
    <property type="match status" value="1"/>
</dbReference>
<feature type="binding site" evidence="5">
    <location>
        <position position="223"/>
    </location>
    <ligand>
        <name>isopentenyl diphosphate</name>
        <dbReference type="ChEBI" id="CHEBI:128769"/>
    </ligand>
</feature>
<evidence type="ECO:0000256" key="1">
    <source>
        <dbReference type="ARBA" id="ARBA00022485"/>
    </source>
</evidence>
<dbReference type="GO" id="GO:0051539">
    <property type="term" value="F:4 iron, 4 sulfur cluster binding"/>
    <property type="evidence" value="ECO:0007669"/>
    <property type="project" value="UniProtKB-UniRule"/>
</dbReference>
<protein>
    <recommendedName>
        <fullName evidence="5">4-hydroxy-3-methylbut-2-enyl diphosphate reductase</fullName>
        <shortName evidence="5">HMBPP reductase</shortName>
        <ecNumber evidence="5">1.17.7.4</ecNumber>
    </recommendedName>
</protein>
<comment type="function">
    <text evidence="5">Catalyzes the conversion of 1-hydroxy-2-methyl-2-(E)-butenyl 4-diphosphate (HMBPP) into a mixture of isopentenyl diphosphate (IPP) and dimethylallyl diphosphate (DMAPP). Acts in the terminal step of the DOXP/MEP pathway for isoprenoid precursor biosynthesis.</text>
</comment>
<evidence type="ECO:0000256" key="4">
    <source>
        <dbReference type="ARBA" id="ARBA00023014"/>
    </source>
</evidence>
<feature type="transmembrane region" description="Helical" evidence="6">
    <location>
        <begin position="488"/>
        <end position="507"/>
    </location>
</feature>
<dbReference type="Gene3D" id="3.40.1010.20">
    <property type="entry name" value="4-hydroxy-3-methylbut-2-enyl diphosphate reductase, catalytic domain"/>
    <property type="match status" value="2"/>
</dbReference>
<keyword evidence="1 5" id="KW-0004">4Fe-4S</keyword>
<feature type="binding site" evidence="5">
    <location>
        <position position="129"/>
    </location>
    <ligand>
        <name>(2E)-4-hydroxy-3-methylbut-2-enyl diphosphate</name>
        <dbReference type="ChEBI" id="CHEBI:128753"/>
    </ligand>
</feature>
<dbReference type="CDD" id="cd13944">
    <property type="entry name" value="lytB_ispH"/>
    <property type="match status" value="1"/>
</dbReference>
<feature type="binding site" evidence="5">
    <location>
        <position position="225"/>
    </location>
    <ligand>
        <name>isopentenyl diphosphate</name>
        <dbReference type="ChEBI" id="CHEBI:128769"/>
    </ligand>
</feature>
<dbReference type="Gene3D" id="3.40.50.11270">
    <property type="match status" value="1"/>
</dbReference>
<accession>A0A1Y4DEG4</accession>
<dbReference type="OrthoDB" id="9804077at2"/>
<feature type="binding site" evidence="5">
    <location>
        <position position="267"/>
    </location>
    <ligand>
        <name>isopentenyl diphosphate</name>
        <dbReference type="ChEBI" id="CHEBI:128769"/>
    </ligand>
</feature>
<keyword evidence="6" id="KW-1133">Transmembrane helix</keyword>
<feature type="binding site" evidence="5">
    <location>
        <position position="45"/>
    </location>
    <ligand>
        <name>(2E)-4-hydroxy-3-methylbut-2-enyl diphosphate</name>
        <dbReference type="ChEBI" id="CHEBI:128753"/>
    </ligand>
</feature>